<comment type="caution">
    <text evidence="2">The sequence shown here is derived from an EMBL/GenBank/DDBJ whole genome shotgun (WGS) entry which is preliminary data.</text>
</comment>
<name>A0AAV4VQ05_CAEEX</name>
<dbReference type="EMBL" id="BPLR01014868">
    <property type="protein sequence ID" value="GIY71911.1"/>
    <property type="molecule type" value="Genomic_DNA"/>
</dbReference>
<keyword evidence="3" id="KW-1185">Reference proteome</keyword>
<feature type="region of interest" description="Disordered" evidence="1">
    <location>
        <begin position="60"/>
        <end position="150"/>
    </location>
</feature>
<sequence>MKLKLKRDRRYRNRILPFGKPQKGVGCIKKKTSVSQGGQNHGTMNLTIRKAVRRTVIPSRRRRPRGNLHPGRFRDIEDETEIERGRRYPGRILPFGNPPKRRGLYKEKTSGKPRRTKSRDDEFDYPEAVRRTVIPSRRRRPRGKFASRKI</sequence>
<evidence type="ECO:0000313" key="2">
    <source>
        <dbReference type="EMBL" id="GIY71911.1"/>
    </source>
</evidence>
<reference evidence="2 3" key="1">
    <citation type="submission" date="2021-06" db="EMBL/GenBank/DDBJ databases">
        <title>Caerostris extrusa draft genome.</title>
        <authorList>
            <person name="Kono N."/>
            <person name="Arakawa K."/>
        </authorList>
    </citation>
    <scope>NUCLEOTIDE SEQUENCE [LARGE SCALE GENOMIC DNA]</scope>
</reference>
<gene>
    <name evidence="2" type="ORF">CEXT_787461</name>
</gene>
<evidence type="ECO:0000256" key="1">
    <source>
        <dbReference type="SAM" id="MobiDB-lite"/>
    </source>
</evidence>
<protein>
    <submittedName>
        <fullName evidence="2">Uncharacterized protein</fullName>
    </submittedName>
</protein>
<accession>A0AAV4VQ05</accession>
<feature type="compositionally biased region" description="Basic residues" evidence="1">
    <location>
        <begin position="136"/>
        <end position="150"/>
    </location>
</feature>
<evidence type="ECO:0000313" key="3">
    <source>
        <dbReference type="Proteomes" id="UP001054945"/>
    </source>
</evidence>
<dbReference type="Proteomes" id="UP001054945">
    <property type="component" value="Unassembled WGS sequence"/>
</dbReference>
<dbReference type="AlphaFoldDB" id="A0AAV4VQ05"/>
<proteinExistence type="predicted"/>
<organism evidence="2 3">
    <name type="scientific">Caerostris extrusa</name>
    <name type="common">Bark spider</name>
    <name type="synonym">Caerostris bankana</name>
    <dbReference type="NCBI Taxonomy" id="172846"/>
    <lineage>
        <taxon>Eukaryota</taxon>
        <taxon>Metazoa</taxon>
        <taxon>Ecdysozoa</taxon>
        <taxon>Arthropoda</taxon>
        <taxon>Chelicerata</taxon>
        <taxon>Arachnida</taxon>
        <taxon>Araneae</taxon>
        <taxon>Araneomorphae</taxon>
        <taxon>Entelegynae</taxon>
        <taxon>Araneoidea</taxon>
        <taxon>Araneidae</taxon>
        <taxon>Caerostris</taxon>
    </lineage>
</organism>